<keyword evidence="2" id="KW-1185">Reference proteome</keyword>
<dbReference type="GO" id="GO:0003677">
    <property type="term" value="F:DNA binding"/>
    <property type="evidence" value="ECO:0007669"/>
    <property type="project" value="InterPro"/>
</dbReference>
<evidence type="ECO:0000313" key="2">
    <source>
        <dbReference type="Proteomes" id="UP000634011"/>
    </source>
</evidence>
<evidence type="ECO:0000313" key="1">
    <source>
        <dbReference type="EMBL" id="MBC3864231.1"/>
    </source>
</evidence>
<dbReference type="CDD" id="cd00093">
    <property type="entry name" value="HTH_XRE"/>
    <property type="match status" value="1"/>
</dbReference>
<dbReference type="InterPro" id="IPR010982">
    <property type="entry name" value="Lambda_DNA-bd_dom_sf"/>
</dbReference>
<organism evidence="1 2">
    <name type="scientific">Undibacterium jejuense</name>
    <dbReference type="NCBI Taxonomy" id="1344949"/>
    <lineage>
        <taxon>Bacteria</taxon>
        <taxon>Pseudomonadati</taxon>
        <taxon>Pseudomonadota</taxon>
        <taxon>Betaproteobacteria</taxon>
        <taxon>Burkholderiales</taxon>
        <taxon>Oxalobacteraceae</taxon>
        <taxon>Undibacterium</taxon>
    </lineage>
</organism>
<dbReference type="Gene3D" id="1.10.260.40">
    <property type="entry name" value="lambda repressor-like DNA-binding domains"/>
    <property type="match status" value="1"/>
</dbReference>
<comment type="caution">
    <text evidence="1">The sequence shown here is derived from an EMBL/GenBank/DDBJ whole genome shotgun (WGS) entry which is preliminary data.</text>
</comment>
<proteinExistence type="predicted"/>
<dbReference type="InterPro" id="IPR001387">
    <property type="entry name" value="Cro/C1-type_HTH"/>
</dbReference>
<dbReference type="AlphaFoldDB" id="A0A923HR76"/>
<dbReference type="EMBL" id="JACOFV010000025">
    <property type="protein sequence ID" value="MBC3864231.1"/>
    <property type="molecule type" value="Genomic_DNA"/>
</dbReference>
<dbReference type="RefSeq" id="WP_186914169.1">
    <property type="nucleotide sequence ID" value="NZ_JACOFV010000025.1"/>
</dbReference>
<name>A0A923HR76_9BURK</name>
<dbReference type="SUPFAM" id="SSF47413">
    <property type="entry name" value="lambda repressor-like DNA-binding domains"/>
    <property type="match status" value="1"/>
</dbReference>
<sequence>MSTQKDKEIFGFGDRLTEERLRLGFSQKALAAILEKTSMTQIKYESEETRPDIAYLLGLDKLGADIYYIVTGQRSENNLAKDELEILNGYRSLDDRAKRGVSGMIHGMTESDVSSRAVFKGEVGQVIQGKQEVNAPLAISMGDGRKSKKQ</sequence>
<gene>
    <name evidence="1" type="ORF">H8K32_19180</name>
</gene>
<reference evidence="1" key="1">
    <citation type="submission" date="2020-08" db="EMBL/GenBank/DDBJ databases">
        <title>Novel species isolated from subtropical streams in China.</title>
        <authorList>
            <person name="Lu H."/>
        </authorList>
    </citation>
    <scope>NUCLEOTIDE SEQUENCE</scope>
    <source>
        <strain evidence="1">KACC 12607</strain>
    </source>
</reference>
<protein>
    <submittedName>
        <fullName evidence="1">Transcriptional regulator</fullName>
    </submittedName>
</protein>
<accession>A0A923HR76</accession>
<dbReference type="Proteomes" id="UP000634011">
    <property type="component" value="Unassembled WGS sequence"/>
</dbReference>